<comment type="caution">
    <text evidence="1">The sequence shown here is derived from an EMBL/GenBank/DDBJ whole genome shotgun (WGS) entry which is preliminary data.</text>
</comment>
<accession>A0A9P6I9W2</accession>
<dbReference type="Proteomes" id="UP000781932">
    <property type="component" value="Unassembled WGS sequence"/>
</dbReference>
<dbReference type="GeneID" id="62158873"/>
<organism evidence="1 2">
    <name type="scientific">Colletotrichum karsti</name>
    <dbReference type="NCBI Taxonomy" id="1095194"/>
    <lineage>
        <taxon>Eukaryota</taxon>
        <taxon>Fungi</taxon>
        <taxon>Dikarya</taxon>
        <taxon>Ascomycota</taxon>
        <taxon>Pezizomycotina</taxon>
        <taxon>Sordariomycetes</taxon>
        <taxon>Hypocreomycetidae</taxon>
        <taxon>Glomerellales</taxon>
        <taxon>Glomerellaceae</taxon>
        <taxon>Colletotrichum</taxon>
        <taxon>Colletotrichum boninense species complex</taxon>
    </lineage>
</organism>
<name>A0A9P6I9W2_9PEZI</name>
<keyword evidence="2" id="KW-1185">Reference proteome</keyword>
<evidence type="ECO:0000313" key="2">
    <source>
        <dbReference type="Proteomes" id="UP000781932"/>
    </source>
</evidence>
<dbReference type="AlphaFoldDB" id="A0A9P6I9W2"/>
<reference evidence="1" key="1">
    <citation type="submission" date="2020-03" db="EMBL/GenBank/DDBJ databases">
        <authorList>
            <person name="He L."/>
        </authorList>
    </citation>
    <scope>NUCLEOTIDE SEQUENCE</scope>
    <source>
        <strain evidence="1">CkLH20</strain>
    </source>
</reference>
<sequence length="476" mass="54565">MMYMVQSVSYAHPEGPSIQLGFDLTPEELDRPVHVHEMFRDSHVYALIGFLQWELGKELELALDKDREDMGDTDGGGIVLEPLCSQLQEVSLTDSNDSKSPKRDYFPYMELPAELKNMLNNVFEQDEAVALSSTCSGLRTLLRPSAFKSIGLVGQYNDLSEKITEVIRLGWPTQAMRSLKIHVIRPPGAIRVIDHIFLMGLGDHIHDLLNPSEASLEDLTLIWEFTTLALRKDTLALFGAFEEKPLCLARLRALRVRSTNRKISDGFFRYLEKATPCLEFVSLTTFTDDTVNAFEMQHYEPNYYDDPDETDQQEQNFKLAETFHEETRTLVIDSLDYDDTTRGVQDMMEAFPGLENLAVHQMPNTRRYDRIIWQMAYDGNNIRKLSLPLFLNTDGSPWCIPGRVAWVQLLRYIFDHLTQLQLFQLIPHEEEAIVWVAKKGDKYSPQIEEPDLNDPDLGGLIIEKVPKADAFKGWDI</sequence>
<protein>
    <submittedName>
        <fullName evidence="1">Uncharacterized protein</fullName>
    </submittedName>
</protein>
<dbReference type="RefSeq" id="XP_038748998.1">
    <property type="nucleotide sequence ID" value="XM_038885799.1"/>
</dbReference>
<dbReference type="EMBL" id="JAATWM020000007">
    <property type="protein sequence ID" value="KAF9879537.1"/>
    <property type="molecule type" value="Genomic_DNA"/>
</dbReference>
<evidence type="ECO:0000313" key="1">
    <source>
        <dbReference type="EMBL" id="KAF9879537.1"/>
    </source>
</evidence>
<reference evidence="1" key="2">
    <citation type="submission" date="2020-11" db="EMBL/GenBank/DDBJ databases">
        <title>Whole genome sequencing of Colletotrichum sp.</title>
        <authorList>
            <person name="Li H."/>
        </authorList>
    </citation>
    <scope>NUCLEOTIDE SEQUENCE</scope>
    <source>
        <strain evidence="1">CkLH20</strain>
    </source>
</reference>
<proteinExistence type="predicted"/>
<gene>
    <name evidence="1" type="ORF">CkaCkLH20_03080</name>
</gene>